<feature type="transmembrane region" description="Helical" evidence="1">
    <location>
        <begin position="121"/>
        <end position="144"/>
    </location>
</feature>
<feature type="transmembrane region" description="Helical" evidence="1">
    <location>
        <begin position="92"/>
        <end position="115"/>
    </location>
</feature>
<evidence type="ECO:0000313" key="3">
    <source>
        <dbReference type="Proteomes" id="UP001165060"/>
    </source>
</evidence>
<evidence type="ECO:0000313" key="2">
    <source>
        <dbReference type="EMBL" id="GMI30613.1"/>
    </source>
</evidence>
<protein>
    <submittedName>
        <fullName evidence="2">Uncharacterized protein</fullName>
    </submittedName>
</protein>
<name>A0ABQ6MRI8_9STRA</name>
<dbReference type="EMBL" id="BRYB01003110">
    <property type="protein sequence ID" value="GMI30613.1"/>
    <property type="molecule type" value="Genomic_DNA"/>
</dbReference>
<reference evidence="2 3" key="1">
    <citation type="journal article" date="2023" name="Commun. Biol.">
        <title>Genome analysis of Parmales, the sister group of diatoms, reveals the evolutionary specialization of diatoms from phago-mixotrophs to photoautotrophs.</title>
        <authorList>
            <person name="Ban H."/>
            <person name="Sato S."/>
            <person name="Yoshikawa S."/>
            <person name="Yamada K."/>
            <person name="Nakamura Y."/>
            <person name="Ichinomiya M."/>
            <person name="Sato N."/>
            <person name="Blanc-Mathieu R."/>
            <person name="Endo H."/>
            <person name="Kuwata A."/>
            <person name="Ogata H."/>
        </authorList>
    </citation>
    <scope>NUCLEOTIDE SEQUENCE [LARGE SCALE GENOMIC DNA]</scope>
</reference>
<accession>A0ABQ6MRI8</accession>
<evidence type="ECO:0000256" key="1">
    <source>
        <dbReference type="SAM" id="Phobius"/>
    </source>
</evidence>
<sequence>MLFQVLRNLPHRPRTTTAKLVNFTERDALITGRALKMLMLSNATPDAAVDEWVLTFPALQELESAHPFFRPFMDEIAKHLLSTTDSGLKMRLFSGAGLSVFDIISDVYMIVVFLGSEETRGVAHVNIACVALSLFWQLVLIGIVNKKRSWRRIAWELLYVVTFCKPGIDAARVAAGNENDDDLATMAPLTELAISKSVEMVFESIPAAIIQTRAFIISEERTTLALVSIIISCCTTGFAATSVWYIILACMVKPEYRYLFYTTESTVEFARAQFVGTKTDEEKMMIFGFHEVKWRHYKDEVRDFTHANWARWKEEQPAWFDQMLIQSVPDEFIPVAEVAALNAANGGKRRRSSVGLVNLRESTREKHAGGE</sequence>
<keyword evidence="1" id="KW-0472">Membrane</keyword>
<gene>
    <name evidence="2" type="ORF">TeGR_g6036</name>
</gene>
<proteinExistence type="predicted"/>
<keyword evidence="1" id="KW-0812">Transmembrane</keyword>
<keyword evidence="1" id="KW-1133">Transmembrane helix</keyword>
<organism evidence="2 3">
    <name type="scientific">Tetraparma gracilis</name>
    <dbReference type="NCBI Taxonomy" id="2962635"/>
    <lineage>
        <taxon>Eukaryota</taxon>
        <taxon>Sar</taxon>
        <taxon>Stramenopiles</taxon>
        <taxon>Ochrophyta</taxon>
        <taxon>Bolidophyceae</taxon>
        <taxon>Parmales</taxon>
        <taxon>Triparmaceae</taxon>
        <taxon>Tetraparma</taxon>
    </lineage>
</organism>
<comment type="caution">
    <text evidence="2">The sequence shown here is derived from an EMBL/GenBank/DDBJ whole genome shotgun (WGS) entry which is preliminary data.</text>
</comment>
<dbReference type="Proteomes" id="UP001165060">
    <property type="component" value="Unassembled WGS sequence"/>
</dbReference>
<feature type="transmembrane region" description="Helical" evidence="1">
    <location>
        <begin position="223"/>
        <end position="247"/>
    </location>
</feature>
<keyword evidence="3" id="KW-1185">Reference proteome</keyword>